<dbReference type="Proteomes" id="UP000580910">
    <property type="component" value="Unassembled WGS sequence"/>
</dbReference>
<feature type="domain" description="Bacterial CdiA-CT RNAse A" evidence="1">
    <location>
        <begin position="356"/>
        <end position="465"/>
    </location>
</feature>
<protein>
    <recommendedName>
        <fullName evidence="5">Bacterial CdiA-CT RNAse A domain-containing protein</fullName>
    </recommendedName>
</protein>
<reference evidence="3 4" key="1">
    <citation type="submission" date="2020-07" db="EMBL/GenBank/DDBJ databases">
        <title>Sequencing the genomes of 1000 actinobacteria strains.</title>
        <authorList>
            <person name="Klenk H.-P."/>
        </authorList>
    </citation>
    <scope>NUCLEOTIDE SEQUENCE [LARGE SCALE GENOMIC DNA]</scope>
    <source>
        <strain evidence="3 4">DSM 21349</strain>
    </source>
</reference>
<dbReference type="EMBL" id="JACGXA010000001">
    <property type="protein sequence ID" value="MBA8804754.1"/>
    <property type="molecule type" value="Genomic_DNA"/>
</dbReference>
<sequence length="467" mass="49197">MKLEIDGGGYESARTAFGEGNQLGALAHQRLVAGLTSTGGMAGDDSTSREFATAYDDSAREAVTALADLVDSFAGLGRLTHATLLNHARAEARSVVGGTPVYDGGVVPDVGPGAGYVAVLPSTPPTCLGATASAPYGHLVGWILDHIQGFVWPNADTDRLREAGATWRAAADGLLDLETACDQAVRGFWGERSPEVPLAVDATHELRRTVRTVADQYAALAAACDTYADQVDAKRHEVIDLAEWLLEQVVEGIAISAAIGVLTGGGGAIAGGSATVARVGAETPRFLEILTSLKALSASTAGTVRATRDALRSTRGVLVKFKEASVARSVAQGERGEFRVLWDRPGWLAKHENGPSHTLAKHVGQSEGQLADRFTGPKPPQFASTFSNQSSAERLIGEVLNRRIAQIEEWLASGHRRLRLDDVCEGSSGVSMDGSGAMHEVSGIRVILQRDASMPDGYRILTAFPQP</sequence>
<proteinExistence type="predicted"/>
<dbReference type="InterPro" id="IPR057746">
    <property type="entry name" value="CpnT-like_N"/>
</dbReference>
<keyword evidence="4" id="KW-1185">Reference proteome</keyword>
<dbReference type="RefSeq" id="WP_182540513.1">
    <property type="nucleotide sequence ID" value="NZ_JACGXA010000001.1"/>
</dbReference>
<dbReference type="CDD" id="cd20684">
    <property type="entry name" value="CdiA-CT_Yk_RNaseA-like"/>
    <property type="match status" value="1"/>
</dbReference>
<dbReference type="AlphaFoldDB" id="A0A7W3J207"/>
<comment type="caution">
    <text evidence="3">The sequence shown here is derived from an EMBL/GenBank/DDBJ whole genome shotgun (WGS) entry which is preliminary data.</text>
</comment>
<dbReference type="Pfam" id="PF25547">
    <property type="entry name" value="WXG100_2"/>
    <property type="match status" value="1"/>
</dbReference>
<gene>
    <name evidence="3" type="ORF">FB382_003045</name>
</gene>
<organism evidence="3 4">
    <name type="scientific">Nocardioides ginsengisegetis</name>
    <dbReference type="NCBI Taxonomy" id="661491"/>
    <lineage>
        <taxon>Bacteria</taxon>
        <taxon>Bacillati</taxon>
        <taxon>Actinomycetota</taxon>
        <taxon>Actinomycetes</taxon>
        <taxon>Propionibacteriales</taxon>
        <taxon>Nocardioidaceae</taxon>
        <taxon>Nocardioides</taxon>
    </lineage>
</organism>
<evidence type="ECO:0000259" key="2">
    <source>
        <dbReference type="Pfam" id="PF25547"/>
    </source>
</evidence>
<evidence type="ECO:0000313" key="3">
    <source>
        <dbReference type="EMBL" id="MBA8804754.1"/>
    </source>
</evidence>
<name>A0A7W3J207_9ACTN</name>
<evidence type="ECO:0008006" key="5">
    <source>
        <dbReference type="Google" id="ProtNLM"/>
    </source>
</evidence>
<feature type="domain" description="Outer membrane channel protein CpnT-like N-terminal" evidence="2">
    <location>
        <begin position="135"/>
        <end position="265"/>
    </location>
</feature>
<accession>A0A7W3J207</accession>
<dbReference type="Pfam" id="PF18431">
    <property type="entry name" value="RNAse_A_bac"/>
    <property type="match status" value="1"/>
</dbReference>
<evidence type="ECO:0000313" key="4">
    <source>
        <dbReference type="Proteomes" id="UP000580910"/>
    </source>
</evidence>
<evidence type="ECO:0000259" key="1">
    <source>
        <dbReference type="Pfam" id="PF18431"/>
    </source>
</evidence>
<dbReference type="InterPro" id="IPR041436">
    <property type="entry name" value="RNAse_A_bac"/>
</dbReference>